<feature type="region of interest" description="Disordered" evidence="1">
    <location>
        <begin position="510"/>
        <end position="530"/>
    </location>
</feature>
<feature type="compositionally biased region" description="Low complexity" evidence="1">
    <location>
        <begin position="428"/>
        <end position="452"/>
    </location>
</feature>
<dbReference type="InterPro" id="IPR002913">
    <property type="entry name" value="START_lipid-bd_dom"/>
</dbReference>
<dbReference type="EMBL" id="HBGY01009934">
    <property type="protein sequence ID" value="CAD9568133.1"/>
    <property type="molecule type" value="Transcribed_RNA"/>
</dbReference>
<dbReference type="PANTHER" id="PTHR12136">
    <property type="entry name" value="ENHANCED DISEASE RESISTANCE-RELATED"/>
    <property type="match status" value="1"/>
</dbReference>
<feature type="compositionally biased region" description="Low complexity" evidence="1">
    <location>
        <begin position="76"/>
        <end position="85"/>
    </location>
</feature>
<dbReference type="Gene3D" id="3.30.530.20">
    <property type="match status" value="1"/>
</dbReference>
<evidence type="ECO:0000259" key="2">
    <source>
        <dbReference type="PROSITE" id="PS50848"/>
    </source>
</evidence>
<reference evidence="3" key="1">
    <citation type="submission" date="2021-01" db="EMBL/GenBank/DDBJ databases">
        <authorList>
            <person name="Corre E."/>
            <person name="Pelletier E."/>
            <person name="Niang G."/>
            <person name="Scheremetjew M."/>
            <person name="Finn R."/>
            <person name="Kale V."/>
            <person name="Holt S."/>
            <person name="Cochrane G."/>
            <person name="Meng A."/>
            <person name="Brown T."/>
            <person name="Cohen L."/>
        </authorList>
    </citation>
    <scope>NUCLEOTIDE SEQUENCE</scope>
    <source>
        <strain evidence="3">B650</strain>
    </source>
</reference>
<protein>
    <recommendedName>
        <fullName evidence="2">START domain-containing protein</fullName>
    </recommendedName>
</protein>
<dbReference type="InterPro" id="IPR009769">
    <property type="entry name" value="EDR2_C"/>
</dbReference>
<feature type="compositionally biased region" description="Polar residues" evidence="1">
    <location>
        <begin position="510"/>
        <end position="520"/>
    </location>
</feature>
<dbReference type="CDD" id="cd00177">
    <property type="entry name" value="START"/>
    <property type="match status" value="1"/>
</dbReference>
<dbReference type="InterPro" id="IPR045096">
    <property type="entry name" value="EDR2-like"/>
</dbReference>
<feature type="region of interest" description="Disordered" evidence="1">
    <location>
        <begin position="401"/>
        <end position="480"/>
    </location>
</feature>
<dbReference type="Pfam" id="PF01852">
    <property type="entry name" value="START"/>
    <property type="match status" value="1"/>
</dbReference>
<dbReference type="PROSITE" id="PS50848">
    <property type="entry name" value="START"/>
    <property type="match status" value="1"/>
</dbReference>
<dbReference type="GO" id="GO:0008289">
    <property type="term" value="F:lipid binding"/>
    <property type="evidence" value="ECO:0007669"/>
    <property type="project" value="InterPro"/>
</dbReference>
<dbReference type="SMART" id="SM00234">
    <property type="entry name" value="START"/>
    <property type="match status" value="1"/>
</dbReference>
<feature type="region of interest" description="Disordered" evidence="1">
    <location>
        <begin position="18"/>
        <end position="155"/>
    </location>
</feature>
<dbReference type="PANTHER" id="PTHR12136:SF41">
    <property type="entry name" value="PLECKSTRIN HOMOLOGY (PH) AND LIPID-BINDING START DOMAINS-CONTAINING PROTEIN"/>
    <property type="match status" value="1"/>
</dbReference>
<feature type="compositionally biased region" description="Low complexity" evidence="1">
    <location>
        <begin position="168"/>
        <end position="189"/>
    </location>
</feature>
<feature type="compositionally biased region" description="Low complexity" evidence="1">
    <location>
        <begin position="702"/>
        <end position="717"/>
    </location>
</feature>
<evidence type="ECO:0000256" key="1">
    <source>
        <dbReference type="SAM" id="MobiDB-lite"/>
    </source>
</evidence>
<evidence type="ECO:0000313" key="3">
    <source>
        <dbReference type="EMBL" id="CAD9568133.1"/>
    </source>
</evidence>
<dbReference type="InterPro" id="IPR023393">
    <property type="entry name" value="START-like_dom_sf"/>
</dbReference>
<sequence length="1320" mass="141931">MNSNNGCSITGGSAASSHLQHVVRGAPQHAISSLSSNTCDNDGDSSGQSSAPECHSHSNSSSGNNNSKNSKKSKSSKNSSSNNGNLLHDYHAQPLPDPLLSDDCSDDSNASNNNNNTTSNASNNNNGKKSALSVSTTGGVTSLDSSASIGANTNRNCNSTIATTSTSTNAHNITNTNTTTTTSNHLNSLGVAGRKPAPMIPLPPFVGLGKRSAVHMPLPIAPAPIKGNNAAGTTTINGTTLTKRLKVDHGNSNGRSNVKANNNTCNAPKMTSTVATYNLNQDDMLLTGNTLMCPFTFRTRNGIHQGALAEVIQPGMLRVTFSPSNNRLSSIEMVFDAMGFMQQLERANGSPAAVSASAHTNTNTNTNTAEVPPTLMEGPNQASTSIDAEDDHITTVLVAQNNTTTTSNSNNSNIMLDANTNASPSTDPTNNGDHTITTTNTANTTAPSTPTAMVSPMPKRSRSRSSSGAPDSPLTANANANEVSSSTIMVDLAADTMTMEDDYTTWESARTISNSNNTSPGVAARSTSKDKAKKRLIQGSKYAAATGAAVTVGVLTAGVGLAAGLTFVAVSAAAGGGGAVASRTLSRSRKEKDMHERTLILGTYDYDDAQRWKVAIEVVISRLDFHYNNVNTHANAAVNSSSLAAAAAANGNRVDFAADGGVGCAYEQILAILRLNKDASVQGHVQFADGTTFRNTTANYSPYGSNNNNNENDGSNSMHQSKWKPVEGGWATLLSTGSHGLRIYAEDVPPQYYANDDASSNKRKSTRNYRPWRREVSVEGRPCPPLKSQVILNAKPLDAFVYLMTRGRVQNIDPNHGTGENLSAFRVIDKMDEHMDVIHLIFRPLYLFPSWTAPRDFCLQRYWRYEDDGSYIVCYDSVKHRECPPMKDYVRGELHGVYMISPRKSRHSIHGEEDKQPPECLMTQIVQVDPRGWVPTMKLPALAHQGYADAFSVSALLQMLDIRDALNYSRFMVSDRVSVYRATQTARNLTKTLTAEQTGGVATQDPATVVTDDEGEDNNGSYDYRFANEREQKLDDSAGGKGKGGDVAPNEAKMEASVGKGGAIGVGEKIRMVPPPLNQNMWAEPDSNSFRVRGKKYKVDKKKENAGDAMFRLLAVDLVETSSNIMSGMCSHPKERIQRALERESKGIKGEMPPFVFALNIAIPGPPHYHCVIYYAVDDMDLINGNAGTPFSTLASKFFFGDDDTFRDKTFKLIPQIIEGNFIVRKAVGSTPAIMGTKLKQLYSRTDRYFEIILDIGSSSVAAGVIRLASGYAKTLIVDMAFVLEGNDESVLPEKVMGSCRLKHISFKGLRQVALPEDYE</sequence>
<feature type="compositionally biased region" description="Polar residues" evidence="1">
    <location>
        <begin position="132"/>
        <end position="155"/>
    </location>
</feature>
<feature type="region of interest" description="Disordered" evidence="1">
    <location>
        <begin position="351"/>
        <end position="388"/>
    </location>
</feature>
<feature type="region of interest" description="Disordered" evidence="1">
    <location>
        <begin position="1030"/>
        <end position="1049"/>
    </location>
</feature>
<dbReference type="SUPFAM" id="SSF55961">
    <property type="entry name" value="Bet v1-like"/>
    <property type="match status" value="1"/>
</dbReference>
<feature type="domain" description="START" evidence="2">
    <location>
        <begin position="727"/>
        <end position="948"/>
    </location>
</feature>
<feature type="compositionally biased region" description="Low complexity" evidence="1">
    <location>
        <begin position="401"/>
        <end position="413"/>
    </location>
</feature>
<name>A0A7S2NZD6_9STRA</name>
<feature type="region of interest" description="Disordered" evidence="1">
    <location>
        <begin position="702"/>
        <end position="722"/>
    </location>
</feature>
<organism evidence="3">
    <name type="scientific">Leptocylindrus danicus</name>
    <dbReference type="NCBI Taxonomy" id="163516"/>
    <lineage>
        <taxon>Eukaryota</taxon>
        <taxon>Sar</taxon>
        <taxon>Stramenopiles</taxon>
        <taxon>Ochrophyta</taxon>
        <taxon>Bacillariophyta</taxon>
        <taxon>Coscinodiscophyceae</taxon>
        <taxon>Chaetocerotophycidae</taxon>
        <taxon>Leptocylindrales</taxon>
        <taxon>Leptocylindraceae</taxon>
        <taxon>Leptocylindrus</taxon>
    </lineage>
</organism>
<gene>
    <name evidence="3" type="ORF">LDAN0321_LOCUS6271</name>
</gene>
<feature type="compositionally biased region" description="Low complexity" evidence="1">
    <location>
        <begin position="107"/>
        <end position="126"/>
    </location>
</feature>
<feature type="region of interest" description="Disordered" evidence="1">
    <location>
        <begin position="168"/>
        <end position="192"/>
    </location>
</feature>
<feature type="compositionally biased region" description="Polar residues" evidence="1">
    <location>
        <begin position="418"/>
        <end position="427"/>
    </location>
</feature>
<proteinExistence type="predicted"/>
<dbReference type="Pfam" id="PF07059">
    <property type="entry name" value="EDR2_C"/>
    <property type="match status" value="1"/>
</dbReference>
<accession>A0A7S2NZD6</accession>
<feature type="compositionally biased region" description="Polar residues" evidence="1">
    <location>
        <begin position="30"/>
        <end position="51"/>
    </location>
</feature>
<feature type="compositionally biased region" description="Low complexity" evidence="1">
    <location>
        <begin position="58"/>
        <end position="68"/>
    </location>
</feature>